<proteinExistence type="predicted"/>
<comment type="caution">
    <text evidence="2">The sequence shown here is derived from an EMBL/GenBank/DDBJ whole genome shotgun (WGS) entry which is preliminary data.</text>
</comment>
<dbReference type="InterPro" id="IPR041498">
    <property type="entry name" value="Big_6"/>
</dbReference>
<evidence type="ECO:0000259" key="1">
    <source>
        <dbReference type="Pfam" id="PF17936"/>
    </source>
</evidence>
<dbReference type="Pfam" id="PF17936">
    <property type="entry name" value="Big_6"/>
    <property type="match status" value="2"/>
</dbReference>
<feature type="domain" description="Bacterial Ig" evidence="1">
    <location>
        <begin position="138"/>
        <end position="207"/>
    </location>
</feature>
<name>A0A7X1CQB5_9LIST</name>
<gene>
    <name evidence="2" type="ORF">HCA69_10765</name>
</gene>
<dbReference type="InterPro" id="IPR013783">
    <property type="entry name" value="Ig-like_fold"/>
</dbReference>
<reference evidence="2 3" key="1">
    <citation type="submission" date="2020-03" db="EMBL/GenBank/DDBJ databases">
        <title>Soil Listeria distribution.</title>
        <authorList>
            <person name="Liao J."/>
            <person name="Wiedmann M."/>
        </authorList>
    </citation>
    <scope>NUCLEOTIDE SEQUENCE [LARGE SCALE GENOMIC DNA]</scope>
    <source>
        <strain evidence="2 3">FSL L7-0741</strain>
    </source>
</reference>
<evidence type="ECO:0000313" key="3">
    <source>
        <dbReference type="Proteomes" id="UP000535908"/>
    </source>
</evidence>
<dbReference type="Gene3D" id="2.60.40.10">
    <property type="entry name" value="Immunoglobulins"/>
    <property type="match status" value="2"/>
</dbReference>
<evidence type="ECO:0000313" key="2">
    <source>
        <dbReference type="EMBL" id="MBC1936851.1"/>
    </source>
</evidence>
<sequence>MNLKNKIILTTVLSGALIYSSENLYDASKAEAAVSTQIAVGNWSTQTVVPYPTVVGAITSNTTIINGRGIPGAVVYATPFFAHTSLSSAIVDPHGNFQLLIPKQQAHSQLDFKQVVNGVASSTISYKVGLGIGAVSKVDTVRVTDTKVTGKGVAGATVSIKSGHHWGIEIGTGVVDSHGNFHVTIPKQSAGIELYVSQIRNGDESSSVKSVVETSPILLAPTITTHYAGALSLHGSASEGSTKVILKINGINIRTVNVAADNSYQFDVTDIPALAVSGTVFEVIAQDASGQLSPATSSTVKEAPAPTVNDYTFGETHVTGTAALGMAKVSVYDKDGKWLRDGSIDADGKFNVLVSDLSAFKFIGDSFSVRVSTTTGATSKATEGTIKNDLLTAVAAPTIANFYLNDTIISGTVTDGAKKVFLKINNQVIREGKIASDGSYLIATDDLTALKLIGVSFEVVTQDENNRYSETARATVKAFPAPVVTTYRAGQAYINGTLVLPAEVTRISAYDKSGTLLRNGAVNENGTFRIYVSGVAALQIAGDSFTVKAFGKYNRISETTVTIQP</sequence>
<dbReference type="EMBL" id="JAARWN010000010">
    <property type="protein sequence ID" value="MBC1936851.1"/>
    <property type="molecule type" value="Genomic_DNA"/>
</dbReference>
<feature type="domain" description="Bacterial Ig" evidence="1">
    <location>
        <begin position="305"/>
        <end position="385"/>
    </location>
</feature>
<dbReference type="Proteomes" id="UP000535908">
    <property type="component" value="Unassembled WGS sequence"/>
</dbReference>
<dbReference type="RefSeq" id="WP_185526316.1">
    <property type="nucleotide sequence ID" value="NZ_JAARWN010000010.1"/>
</dbReference>
<accession>A0A7X1CQB5</accession>
<dbReference type="AlphaFoldDB" id="A0A7X1CQB5"/>
<protein>
    <recommendedName>
        <fullName evidence="1">Bacterial Ig domain-containing protein</fullName>
    </recommendedName>
</protein>
<organism evidence="2 3">
    <name type="scientific">Listeria grandensis</name>
    <dbReference type="NCBI Taxonomy" id="1494963"/>
    <lineage>
        <taxon>Bacteria</taxon>
        <taxon>Bacillati</taxon>
        <taxon>Bacillota</taxon>
        <taxon>Bacilli</taxon>
        <taxon>Bacillales</taxon>
        <taxon>Listeriaceae</taxon>
        <taxon>Listeria</taxon>
    </lineage>
</organism>